<comment type="caution">
    <text evidence="2">The sequence shown here is derived from an EMBL/GenBank/DDBJ whole genome shotgun (WGS) entry which is preliminary data.</text>
</comment>
<keyword evidence="3" id="KW-1185">Reference proteome</keyword>
<accession>A0ABW6NST3</accession>
<evidence type="ECO:0000313" key="2">
    <source>
        <dbReference type="EMBL" id="MFF0458029.1"/>
    </source>
</evidence>
<gene>
    <name evidence="2" type="ORF">ACFYTH_32105</name>
</gene>
<reference evidence="2 3" key="1">
    <citation type="submission" date="2024-10" db="EMBL/GenBank/DDBJ databases">
        <title>The Natural Products Discovery Center: Release of the First 8490 Sequenced Strains for Exploring Actinobacteria Biosynthetic Diversity.</title>
        <authorList>
            <person name="Kalkreuter E."/>
            <person name="Kautsar S.A."/>
            <person name="Yang D."/>
            <person name="Bader C.D."/>
            <person name="Teijaro C.N."/>
            <person name="Fluegel L."/>
            <person name="Davis C.M."/>
            <person name="Simpson J.R."/>
            <person name="Lauterbach L."/>
            <person name="Steele A.D."/>
            <person name="Gui C."/>
            <person name="Meng S."/>
            <person name="Li G."/>
            <person name="Viehrig K."/>
            <person name="Ye F."/>
            <person name="Su P."/>
            <person name="Kiefer A.F."/>
            <person name="Nichols A."/>
            <person name="Cepeda A.J."/>
            <person name="Yan W."/>
            <person name="Fan B."/>
            <person name="Jiang Y."/>
            <person name="Adhikari A."/>
            <person name="Zheng C.-J."/>
            <person name="Schuster L."/>
            <person name="Cowan T.M."/>
            <person name="Smanski M.J."/>
            <person name="Chevrette M.G."/>
            <person name="De Carvalho L.P.S."/>
            <person name="Shen B."/>
        </authorList>
    </citation>
    <scope>NUCLEOTIDE SEQUENCE [LARGE SCALE GENOMIC DNA]</scope>
    <source>
        <strain evidence="2 3">NPDC004550</strain>
    </source>
</reference>
<name>A0ABW6NST3_9NOCA</name>
<feature type="region of interest" description="Disordered" evidence="1">
    <location>
        <begin position="222"/>
        <end position="241"/>
    </location>
</feature>
<dbReference type="Proteomes" id="UP001601521">
    <property type="component" value="Unassembled WGS sequence"/>
</dbReference>
<evidence type="ECO:0000256" key="1">
    <source>
        <dbReference type="SAM" id="MobiDB-lite"/>
    </source>
</evidence>
<dbReference type="EMBL" id="JBIALX010000021">
    <property type="protein sequence ID" value="MFF0458029.1"/>
    <property type="molecule type" value="Genomic_DNA"/>
</dbReference>
<dbReference type="RefSeq" id="WP_387255439.1">
    <property type="nucleotide sequence ID" value="NZ_JBIALX010000021.1"/>
</dbReference>
<evidence type="ECO:0008006" key="4">
    <source>
        <dbReference type="Google" id="ProtNLM"/>
    </source>
</evidence>
<protein>
    <recommendedName>
        <fullName evidence="4">Polyketide cyclase / dehydrase and lipid transport</fullName>
    </recommendedName>
</protein>
<sequence length="241" mass="26667">MTGVLDITGAAAVGMAAAVAYRRFLAPRLLTWGATDDEVTGPFPGGDLVPEGERGATMAVTIEAAAEQVWPWLVQMGWDRGGFYSWDLLDNAGRPSAREVHPEWQDLGVGDRLKCLGLPSYAVVTLEPNRFLGLYWLADLRGQLLDPSRPRPSAYIEGLWGFRLTELPGRRTRLVIGGYQAARPRWFERLMYDWVFPIVVWTMQARMLAVLKRNVERTAAALAEPQPRPADGGMSGDARLG</sequence>
<evidence type="ECO:0000313" key="3">
    <source>
        <dbReference type="Proteomes" id="UP001601521"/>
    </source>
</evidence>
<proteinExistence type="predicted"/>
<organism evidence="2 3">
    <name type="scientific">Nocardia africana</name>
    <dbReference type="NCBI Taxonomy" id="134964"/>
    <lineage>
        <taxon>Bacteria</taxon>
        <taxon>Bacillati</taxon>
        <taxon>Actinomycetota</taxon>
        <taxon>Actinomycetes</taxon>
        <taxon>Mycobacteriales</taxon>
        <taxon>Nocardiaceae</taxon>
        <taxon>Nocardia</taxon>
    </lineage>
</organism>